<dbReference type="InterPro" id="IPR052035">
    <property type="entry name" value="ZnF_BED_domain_contain"/>
</dbReference>
<dbReference type="PANTHER" id="PTHR46481:SF6">
    <property type="entry name" value="ZINC FINGER BED DOMAIN-CONTAINING PROTEIN RICESLEEPER 2-LIKE"/>
    <property type="match status" value="1"/>
</dbReference>
<dbReference type="InterPro" id="IPR008906">
    <property type="entry name" value="HATC_C_dom"/>
</dbReference>
<keyword evidence="1" id="KW-0238">DNA-binding</keyword>
<dbReference type="GO" id="GO:0003677">
    <property type="term" value="F:DNA binding"/>
    <property type="evidence" value="ECO:0007669"/>
    <property type="project" value="UniProtKB-KW"/>
</dbReference>
<dbReference type="PANTHER" id="PTHR46481">
    <property type="entry name" value="ZINC FINGER BED DOMAIN-CONTAINING PROTEIN 4"/>
    <property type="match status" value="1"/>
</dbReference>
<dbReference type="GO" id="GO:0046983">
    <property type="term" value="F:protein dimerization activity"/>
    <property type="evidence" value="ECO:0007669"/>
    <property type="project" value="InterPro"/>
</dbReference>
<keyword evidence="6" id="KW-1185">Reference proteome</keyword>
<dbReference type="SUPFAM" id="SSF53098">
    <property type="entry name" value="Ribonuclease H-like"/>
    <property type="match status" value="1"/>
</dbReference>
<dbReference type="AlphaFoldDB" id="A0AAQ3X2Z9"/>
<sequence>MRPPPPRRHTSRCHRARCEKRSWRKIESTILYISPAAVAVVVCGRRCAPCGRRERRREEQGRKRMDGWLAAWGGDHRRAPVRTTSRSRRVPLGATKNASPRSTRAFGTMSSQGSEASHQVFGSDENMDAEEEQIEDGEEVEEEEECGCDGSKQSVKHVEEEEECECGSDGSERSVKRHKPSDIWEGFWILRRHGSSAACSACKRILAKSSKSGISLLRSLYSDDSHPDFEAARRAIAMFFISSGESLSLNENEHFQQLAHHLNPMFPICHTNLCIDVMNLYERERNTLKHIIAEALGGLSFSVDHWKSKATGDKSIDDNCVCVTACFVDADWNLQRRVVGFKLLRTDDNLSVEEKISLCFDDLLLGTLNFDRKIMGITFDNTLDDPSVANSLKKLLRDEGNIKFFFDGEFCHLHCCAEILNGAVQAGLELIADFIEKIRHGIRYINYCAIRKDKFYRSAKDTFHLDVKIKLHDDVVGYWDQTYKMLGCALYYKDALNDFASTDETFLSHFHLDDKEWNKVATMEKFLKVIYDITCIFLSKQPKTASIYIVGVYKVYRLLDITKWQGSFMSAMVEKIKAKFDKYWTEYSLILACAAVLYPRYKLNLISYCFRKIHGDADASQHVERVVALLKKLFAEYEKPSCSSSVGKNVLECHTKDELFDDYSPPEQMSELDWYLGSPVMDLNVDLDILKFWSGMSSCYPNLATLACDILAIPISTVATKSVFTMGEKILNRRRSGVEPYLLMELICLHDWTCPKDRNGITVFSIEWYCADDEEEEDDEVEMSIEESNDGNYHGASCSSGDWLCTLHRAVATVGTGIVHCVRLSRYHPLSDGASSTQPPAPPAQARRRGALLHRRPPQPSSAAPVAVSSCAARPSGALPQRSPVPPAASSIALPLRAPPIRPCPVRGPKRSGGAD</sequence>
<evidence type="ECO:0000256" key="1">
    <source>
        <dbReference type="ARBA" id="ARBA00023125"/>
    </source>
</evidence>
<dbReference type="Proteomes" id="UP001341281">
    <property type="component" value="Chromosome 07"/>
</dbReference>
<organism evidence="5 6">
    <name type="scientific">Paspalum notatum var. saurae</name>
    <dbReference type="NCBI Taxonomy" id="547442"/>
    <lineage>
        <taxon>Eukaryota</taxon>
        <taxon>Viridiplantae</taxon>
        <taxon>Streptophyta</taxon>
        <taxon>Embryophyta</taxon>
        <taxon>Tracheophyta</taxon>
        <taxon>Spermatophyta</taxon>
        <taxon>Magnoliopsida</taxon>
        <taxon>Liliopsida</taxon>
        <taxon>Poales</taxon>
        <taxon>Poaceae</taxon>
        <taxon>PACMAD clade</taxon>
        <taxon>Panicoideae</taxon>
        <taxon>Andropogonodae</taxon>
        <taxon>Paspaleae</taxon>
        <taxon>Paspalinae</taxon>
        <taxon>Paspalum</taxon>
    </lineage>
</organism>
<accession>A0AAQ3X2Z9</accession>
<feature type="domain" description="hAT-like transposase RNase-H fold" evidence="4">
    <location>
        <begin position="542"/>
        <end position="637"/>
    </location>
</feature>
<evidence type="ECO:0000259" key="4">
    <source>
        <dbReference type="Pfam" id="PF14372"/>
    </source>
</evidence>
<dbReference type="InterPro" id="IPR025525">
    <property type="entry name" value="hAT-like_transposase_RNase-H"/>
</dbReference>
<evidence type="ECO:0000313" key="6">
    <source>
        <dbReference type="Proteomes" id="UP001341281"/>
    </source>
</evidence>
<dbReference type="Pfam" id="PF05699">
    <property type="entry name" value="Dimer_Tnp_hAT"/>
    <property type="match status" value="1"/>
</dbReference>
<proteinExistence type="predicted"/>
<reference evidence="5 6" key="1">
    <citation type="submission" date="2024-02" db="EMBL/GenBank/DDBJ databases">
        <title>High-quality chromosome-scale genome assembly of Pensacola bahiagrass (Paspalum notatum Flugge var. saurae).</title>
        <authorList>
            <person name="Vega J.M."/>
            <person name="Podio M."/>
            <person name="Orjuela J."/>
            <person name="Siena L.A."/>
            <person name="Pessino S.C."/>
            <person name="Combes M.C."/>
            <person name="Mariac C."/>
            <person name="Albertini E."/>
            <person name="Pupilli F."/>
            <person name="Ortiz J.P.A."/>
            <person name="Leblanc O."/>
        </authorList>
    </citation>
    <scope>NUCLEOTIDE SEQUENCE [LARGE SCALE GENOMIC DNA]</scope>
    <source>
        <strain evidence="5">R1</strain>
        <tissue evidence="5">Leaf</tissue>
    </source>
</reference>
<feature type="region of interest" description="Disordered" evidence="2">
    <location>
        <begin position="84"/>
        <end position="115"/>
    </location>
</feature>
<feature type="domain" description="HAT C-terminal dimerisation" evidence="3">
    <location>
        <begin position="671"/>
        <end position="752"/>
    </location>
</feature>
<feature type="region of interest" description="Disordered" evidence="2">
    <location>
        <begin position="831"/>
        <end position="916"/>
    </location>
</feature>
<dbReference type="EMBL" id="CP144751">
    <property type="protein sequence ID" value="WVZ84013.1"/>
    <property type="molecule type" value="Genomic_DNA"/>
</dbReference>
<evidence type="ECO:0000259" key="3">
    <source>
        <dbReference type="Pfam" id="PF05699"/>
    </source>
</evidence>
<feature type="compositionally biased region" description="Basic residues" evidence="2">
    <location>
        <begin position="846"/>
        <end position="857"/>
    </location>
</feature>
<feature type="compositionally biased region" description="Low complexity" evidence="2">
    <location>
        <begin position="861"/>
        <end position="876"/>
    </location>
</feature>
<name>A0AAQ3X2Z9_PASNO</name>
<protein>
    <submittedName>
        <fullName evidence="5">Uncharacterized protein</fullName>
    </submittedName>
</protein>
<evidence type="ECO:0000256" key="2">
    <source>
        <dbReference type="SAM" id="MobiDB-lite"/>
    </source>
</evidence>
<dbReference type="Pfam" id="PF14372">
    <property type="entry name" value="hAT-like_RNase-H"/>
    <property type="match status" value="1"/>
</dbReference>
<dbReference type="InterPro" id="IPR012337">
    <property type="entry name" value="RNaseH-like_sf"/>
</dbReference>
<evidence type="ECO:0000313" key="5">
    <source>
        <dbReference type="EMBL" id="WVZ84013.1"/>
    </source>
</evidence>
<gene>
    <name evidence="5" type="ORF">U9M48_031097</name>
</gene>